<keyword evidence="2" id="KW-1003">Cell membrane</keyword>
<evidence type="ECO:0000256" key="6">
    <source>
        <dbReference type="SAM" id="Phobius"/>
    </source>
</evidence>
<dbReference type="PANTHER" id="PTHR43646">
    <property type="entry name" value="GLYCOSYLTRANSFERASE"/>
    <property type="match status" value="1"/>
</dbReference>
<evidence type="ECO:0000256" key="4">
    <source>
        <dbReference type="ARBA" id="ARBA00022679"/>
    </source>
</evidence>
<evidence type="ECO:0000256" key="5">
    <source>
        <dbReference type="ARBA" id="ARBA00023136"/>
    </source>
</evidence>
<dbReference type="Proteomes" id="UP000754563">
    <property type="component" value="Unassembled WGS sequence"/>
</dbReference>
<evidence type="ECO:0000256" key="1">
    <source>
        <dbReference type="ARBA" id="ARBA00004236"/>
    </source>
</evidence>
<dbReference type="CDD" id="cd00761">
    <property type="entry name" value="Glyco_tranf_GTA_type"/>
    <property type="match status" value="1"/>
</dbReference>
<feature type="transmembrane region" description="Helical" evidence="6">
    <location>
        <begin position="225"/>
        <end position="249"/>
    </location>
</feature>
<dbReference type="AlphaFoldDB" id="A0A955LA03"/>
<protein>
    <submittedName>
        <fullName evidence="8">Glycosyltransferase family 2 protein</fullName>
    </submittedName>
</protein>
<dbReference type="GO" id="GO:0016757">
    <property type="term" value="F:glycosyltransferase activity"/>
    <property type="evidence" value="ECO:0007669"/>
    <property type="project" value="UniProtKB-KW"/>
</dbReference>
<keyword evidence="4" id="KW-0808">Transferase</keyword>
<evidence type="ECO:0000256" key="2">
    <source>
        <dbReference type="ARBA" id="ARBA00022475"/>
    </source>
</evidence>
<gene>
    <name evidence="8" type="ORF">KC717_07070</name>
</gene>
<keyword evidence="6" id="KW-0812">Transmembrane</keyword>
<dbReference type="GO" id="GO:0005886">
    <property type="term" value="C:plasma membrane"/>
    <property type="evidence" value="ECO:0007669"/>
    <property type="project" value="UniProtKB-SubCell"/>
</dbReference>
<dbReference type="PANTHER" id="PTHR43646:SF2">
    <property type="entry name" value="GLYCOSYLTRANSFERASE 2-LIKE DOMAIN-CONTAINING PROTEIN"/>
    <property type="match status" value="1"/>
</dbReference>
<name>A0A955LA03_9BACT</name>
<feature type="transmembrane region" description="Helical" evidence="6">
    <location>
        <begin position="281"/>
        <end position="300"/>
    </location>
</feature>
<comment type="subcellular location">
    <subcellularLocation>
        <location evidence="1">Cell membrane</location>
    </subcellularLocation>
</comment>
<feature type="non-terminal residue" evidence="8">
    <location>
        <position position="1"/>
    </location>
</feature>
<feature type="domain" description="Glycosyltransferase 2-like" evidence="7">
    <location>
        <begin position="1"/>
        <end position="131"/>
    </location>
</feature>
<dbReference type="Pfam" id="PF00535">
    <property type="entry name" value="Glycos_transf_2"/>
    <property type="match status" value="1"/>
</dbReference>
<comment type="caution">
    <text evidence="8">The sequence shown here is derived from an EMBL/GenBank/DDBJ whole genome shotgun (WGS) entry which is preliminary data.</text>
</comment>
<dbReference type="InterPro" id="IPR001173">
    <property type="entry name" value="Glyco_trans_2-like"/>
</dbReference>
<reference evidence="8" key="1">
    <citation type="submission" date="2020-04" db="EMBL/GenBank/DDBJ databases">
        <authorList>
            <person name="Zhang T."/>
        </authorList>
    </citation>
    <scope>NUCLEOTIDE SEQUENCE</scope>
    <source>
        <strain evidence="8">HKST-UBA11</strain>
    </source>
</reference>
<organism evidence="8 9">
    <name type="scientific">Candidatus Dojkabacteria bacterium</name>
    <dbReference type="NCBI Taxonomy" id="2099670"/>
    <lineage>
        <taxon>Bacteria</taxon>
        <taxon>Candidatus Dojkabacteria</taxon>
    </lineage>
</organism>
<dbReference type="SUPFAM" id="SSF53448">
    <property type="entry name" value="Nucleotide-diphospho-sugar transferases"/>
    <property type="match status" value="1"/>
</dbReference>
<keyword evidence="6" id="KW-1133">Transmembrane helix</keyword>
<dbReference type="EMBL" id="JAGQLH010000147">
    <property type="protein sequence ID" value="MCA9386377.1"/>
    <property type="molecule type" value="Genomic_DNA"/>
</dbReference>
<keyword evidence="5 6" id="KW-0472">Membrane</keyword>
<feature type="transmembrane region" description="Helical" evidence="6">
    <location>
        <begin position="255"/>
        <end position="274"/>
    </location>
</feature>
<keyword evidence="3" id="KW-0328">Glycosyltransferase</keyword>
<evidence type="ECO:0000259" key="7">
    <source>
        <dbReference type="Pfam" id="PF00535"/>
    </source>
</evidence>
<dbReference type="Gene3D" id="3.90.550.10">
    <property type="entry name" value="Spore Coat Polysaccharide Biosynthesis Protein SpsA, Chain A"/>
    <property type="match status" value="1"/>
</dbReference>
<dbReference type="InterPro" id="IPR029044">
    <property type="entry name" value="Nucleotide-diphossugar_trans"/>
</dbReference>
<accession>A0A955LA03</accession>
<evidence type="ECO:0000256" key="3">
    <source>
        <dbReference type="ARBA" id="ARBA00022676"/>
    </source>
</evidence>
<evidence type="ECO:0000313" key="8">
    <source>
        <dbReference type="EMBL" id="MCA9386377.1"/>
    </source>
</evidence>
<evidence type="ECO:0000313" key="9">
    <source>
        <dbReference type="Proteomes" id="UP000754563"/>
    </source>
</evidence>
<reference evidence="8" key="2">
    <citation type="journal article" date="2021" name="Microbiome">
        <title>Successional dynamics and alternative stable states in a saline activated sludge microbial community over 9 years.</title>
        <authorList>
            <person name="Wang Y."/>
            <person name="Ye J."/>
            <person name="Ju F."/>
            <person name="Liu L."/>
            <person name="Boyd J.A."/>
            <person name="Deng Y."/>
            <person name="Parks D.H."/>
            <person name="Jiang X."/>
            <person name="Yin X."/>
            <person name="Woodcroft B.J."/>
            <person name="Tyson G.W."/>
            <person name="Hugenholtz P."/>
            <person name="Polz M.F."/>
            <person name="Zhang T."/>
        </authorList>
    </citation>
    <scope>NUCLEOTIDE SEQUENCE</scope>
    <source>
        <strain evidence="8">HKST-UBA11</strain>
    </source>
</reference>
<proteinExistence type="predicted"/>
<sequence length="333" mass="38460">CIPARNETEDSPGCIESVIANKYEKLEILVLDDCSHDKTPEIIKQYAHSGVRFIKGKIPKDDWLPKNSAYDQLADEAKGDVIVFAGVDIRFSTNSVSSLVSQLTNLDMISVLPKRSYDKEGSVFIQPLRYWWELGLWRFNAYSPPVLSSCWAVKRTRLQEIGGFDGLKKAVEPELILAKKFSKLRAYNFLVSSDLLGVESVKSAKDQYATALRTRYIQLQRKPEYVFLTLFFEFMFFIVPYILFFWSLYTQDFLPTIWSLSAIIILSVANAEVYKLALRKLWPIGFISLPFLVIIDWYVMFKSMYGYEFGKITWKDRNICIPLLKVEKELPKA</sequence>